<feature type="site" description="Participates in a stacking interaction with the thymidine ring of dTDP-4-oxo-6-deoxyglucose" evidence="1">
    <location>
        <position position="158"/>
    </location>
</feature>
<dbReference type="EMBL" id="MHCL01000003">
    <property type="protein sequence ID" value="OGY22410.1"/>
    <property type="molecule type" value="Genomic_DNA"/>
</dbReference>
<dbReference type="InterPro" id="IPR014710">
    <property type="entry name" value="RmlC-like_jellyroll"/>
</dbReference>
<evidence type="ECO:0000313" key="3">
    <source>
        <dbReference type="Proteomes" id="UP000176723"/>
    </source>
</evidence>
<evidence type="ECO:0000313" key="2">
    <source>
        <dbReference type="EMBL" id="OGY22410.1"/>
    </source>
</evidence>
<evidence type="ECO:0008006" key="4">
    <source>
        <dbReference type="Google" id="ProtNLM"/>
    </source>
</evidence>
<reference evidence="2 3" key="1">
    <citation type="journal article" date="2016" name="Nat. Commun.">
        <title>Thousands of microbial genomes shed light on interconnected biogeochemical processes in an aquifer system.</title>
        <authorList>
            <person name="Anantharaman K."/>
            <person name="Brown C.T."/>
            <person name="Hug L.A."/>
            <person name="Sharon I."/>
            <person name="Castelle C.J."/>
            <person name="Probst A.J."/>
            <person name="Thomas B.C."/>
            <person name="Singh A."/>
            <person name="Wilkins M.J."/>
            <person name="Karaoz U."/>
            <person name="Brodie E.L."/>
            <person name="Williams K.H."/>
            <person name="Hubbard S.S."/>
            <person name="Banfield J.F."/>
        </authorList>
    </citation>
    <scope>NUCLEOTIDE SEQUENCE [LARGE SCALE GENOMIC DNA]</scope>
</reference>
<dbReference type="PANTHER" id="PTHR21047:SF2">
    <property type="entry name" value="THYMIDINE DIPHOSPHO-4-KETO-RHAMNOSE 3,5-EPIMERASE"/>
    <property type="match status" value="1"/>
</dbReference>
<dbReference type="SUPFAM" id="SSF51182">
    <property type="entry name" value="RmlC-like cupins"/>
    <property type="match status" value="1"/>
</dbReference>
<dbReference type="GO" id="GO:0008830">
    <property type="term" value="F:dTDP-4-dehydrorhamnose 3,5-epimerase activity"/>
    <property type="evidence" value="ECO:0007669"/>
    <property type="project" value="InterPro"/>
</dbReference>
<dbReference type="GO" id="GO:0005829">
    <property type="term" value="C:cytosol"/>
    <property type="evidence" value="ECO:0007669"/>
    <property type="project" value="TreeGrafter"/>
</dbReference>
<dbReference type="PANTHER" id="PTHR21047">
    <property type="entry name" value="DTDP-6-DEOXY-D-GLUCOSE-3,5 EPIMERASE"/>
    <property type="match status" value="1"/>
</dbReference>
<comment type="caution">
    <text evidence="2">The sequence shown here is derived from an EMBL/GenBank/DDBJ whole genome shotgun (WGS) entry which is preliminary data.</text>
</comment>
<dbReference type="GO" id="GO:0000271">
    <property type="term" value="P:polysaccharide biosynthetic process"/>
    <property type="evidence" value="ECO:0007669"/>
    <property type="project" value="TreeGrafter"/>
</dbReference>
<dbReference type="InterPro" id="IPR000888">
    <property type="entry name" value="RmlC-like"/>
</dbReference>
<dbReference type="STRING" id="1797593.A3A65_04625"/>
<dbReference type="Gene3D" id="2.60.120.10">
    <property type="entry name" value="Jelly Rolls"/>
    <property type="match status" value="1"/>
</dbReference>
<organism evidence="2 3">
    <name type="scientific">Candidatus Chisholmbacteria bacterium RIFCSPLOWO2_01_FULL_49_14</name>
    <dbReference type="NCBI Taxonomy" id="1797593"/>
    <lineage>
        <taxon>Bacteria</taxon>
        <taxon>Candidatus Chisholmiibacteriota</taxon>
    </lineage>
</organism>
<evidence type="ECO:0000256" key="1">
    <source>
        <dbReference type="PIRSR" id="PIRSR600888-3"/>
    </source>
</evidence>
<protein>
    <recommendedName>
        <fullName evidence="4">dTDP-4-dehydrorhamnose 3,5-epimerase</fullName>
    </recommendedName>
</protein>
<dbReference type="AlphaFoldDB" id="A0A1G1W490"/>
<proteinExistence type="predicted"/>
<accession>A0A1G1W490</accession>
<gene>
    <name evidence="2" type="ORF">A3A65_04625</name>
</gene>
<sequence>MAKTLNSQYRIYSPREKRYPLVHDVVLKKLIVNADSRGTLVEMLKTTWTDVYDEKKLPFTQVYYSMTIPGVARDQDRWHFHPGGQVDRYVVIFGDVVFAVYDIREKSPTKDRLNLFWVGESLGPDGQYEVLVPPRTLHGFLVVSEKPATLLNFPNKLYDPDEELRLPFAQYPLPDGSIFSWQFVDKAFHSYAKKT</sequence>
<name>A0A1G1W490_9BACT</name>
<dbReference type="Pfam" id="PF00908">
    <property type="entry name" value="dTDP_sugar_isom"/>
    <property type="match status" value="1"/>
</dbReference>
<dbReference type="Proteomes" id="UP000176723">
    <property type="component" value="Unassembled WGS sequence"/>
</dbReference>
<dbReference type="InterPro" id="IPR011051">
    <property type="entry name" value="RmlC_Cupin_sf"/>
</dbReference>